<keyword evidence="2" id="KW-1185">Reference proteome</keyword>
<evidence type="ECO:0000313" key="2">
    <source>
        <dbReference type="Proteomes" id="UP000827976"/>
    </source>
</evidence>
<comment type="caution">
    <text evidence="1">The sequence shown here is derived from an EMBL/GenBank/DDBJ whole genome shotgun (WGS) entry which is preliminary data.</text>
</comment>
<protein>
    <submittedName>
        <fullName evidence="1">Uncharacterized protein</fullName>
    </submittedName>
</protein>
<evidence type="ECO:0000313" key="1">
    <source>
        <dbReference type="EMBL" id="KAH7691592.1"/>
    </source>
</evidence>
<sequence length="185" mass="19891">MRVLLVSGHQWRSIPFLHCPPCSSPSPSPPSYQIPFSSSFSPFSLTSDAPPFPPPAPIRCASSTRTPGPASGENESKAVLDAFFLGKAFAEALNERIGSTVGEILSVVGQWQAEQQKQVQDFQDEVLERAKRAKERAALEVTESKGDVSKSFSGRGDDGVGSAVLPPTPNRSSPANDPFKDMFKD</sequence>
<gene>
    <name evidence="1" type="ORF">IHE45_01G009000</name>
</gene>
<name>A0ACB7WSM0_DIOAL</name>
<dbReference type="EMBL" id="CM037011">
    <property type="protein sequence ID" value="KAH7691592.1"/>
    <property type="molecule type" value="Genomic_DNA"/>
</dbReference>
<dbReference type="Proteomes" id="UP000827976">
    <property type="component" value="Chromosome 1"/>
</dbReference>
<proteinExistence type="predicted"/>
<accession>A0ACB7WSM0</accession>
<reference evidence="2" key="1">
    <citation type="journal article" date="2022" name="Nat. Commun.">
        <title>Chromosome evolution and the genetic basis of agronomically important traits in greater yam.</title>
        <authorList>
            <person name="Bredeson J.V."/>
            <person name="Lyons J.B."/>
            <person name="Oniyinde I.O."/>
            <person name="Okereke N.R."/>
            <person name="Kolade O."/>
            <person name="Nnabue I."/>
            <person name="Nwadili C.O."/>
            <person name="Hribova E."/>
            <person name="Parker M."/>
            <person name="Nwogha J."/>
            <person name="Shu S."/>
            <person name="Carlson J."/>
            <person name="Kariba R."/>
            <person name="Muthemba S."/>
            <person name="Knop K."/>
            <person name="Barton G.J."/>
            <person name="Sherwood A.V."/>
            <person name="Lopez-Montes A."/>
            <person name="Asiedu R."/>
            <person name="Jamnadass R."/>
            <person name="Muchugi A."/>
            <person name="Goodstein D."/>
            <person name="Egesi C.N."/>
            <person name="Featherston J."/>
            <person name="Asfaw A."/>
            <person name="Simpson G.G."/>
            <person name="Dolezel J."/>
            <person name="Hendre P.S."/>
            <person name="Van Deynze A."/>
            <person name="Kumar P.L."/>
            <person name="Obidiegwu J.E."/>
            <person name="Bhattacharjee R."/>
            <person name="Rokhsar D.S."/>
        </authorList>
    </citation>
    <scope>NUCLEOTIDE SEQUENCE [LARGE SCALE GENOMIC DNA]</scope>
    <source>
        <strain evidence="2">cv. TDa95/00328</strain>
    </source>
</reference>
<organism evidence="1 2">
    <name type="scientific">Dioscorea alata</name>
    <name type="common">Purple yam</name>
    <dbReference type="NCBI Taxonomy" id="55571"/>
    <lineage>
        <taxon>Eukaryota</taxon>
        <taxon>Viridiplantae</taxon>
        <taxon>Streptophyta</taxon>
        <taxon>Embryophyta</taxon>
        <taxon>Tracheophyta</taxon>
        <taxon>Spermatophyta</taxon>
        <taxon>Magnoliopsida</taxon>
        <taxon>Liliopsida</taxon>
        <taxon>Dioscoreales</taxon>
        <taxon>Dioscoreaceae</taxon>
        <taxon>Dioscorea</taxon>
    </lineage>
</organism>